<keyword evidence="1" id="KW-0808">Transferase</keyword>
<reference evidence="1 2" key="1">
    <citation type="journal article" date="2019" name="Nat. Microbiol.">
        <title>Mediterranean grassland soil C-N compound turnover is dependent on rainfall and depth, and is mediated by genomically divergent microorganisms.</title>
        <authorList>
            <person name="Diamond S."/>
            <person name="Andeer P.F."/>
            <person name="Li Z."/>
            <person name="Crits-Christoph A."/>
            <person name="Burstein D."/>
            <person name="Anantharaman K."/>
            <person name="Lane K.R."/>
            <person name="Thomas B.C."/>
            <person name="Pan C."/>
            <person name="Northen T.R."/>
            <person name="Banfield J.F."/>
        </authorList>
    </citation>
    <scope>NUCLEOTIDE SEQUENCE [LARGE SCALE GENOMIC DNA]</scope>
    <source>
        <strain evidence="1">WS_3</strain>
    </source>
</reference>
<sequence length="201" mass="22561">MPPFVSIFDADLRRLLDATQNPLLKHFGALTFFTAVRDGVPVGRITAHVHTLSNRRHGWNRSSFGYFDCADDAEAATLLLGAAERWGRDRGHDEIWGNFNLTAMAPAGVVTDGFENPPYSDQLWNPPHTPKLLEANGYTREFPMAQFEVEPAKFDPEAVLKPEHRALRTDPSLHWGHVRVKGLDRLIPEICDAFNDGFANN</sequence>
<accession>A0A538SAG1</accession>
<dbReference type="PANTHER" id="PTHR41368">
    <property type="entry name" value="PROTEIN YGHO"/>
    <property type="match status" value="1"/>
</dbReference>
<dbReference type="InterPro" id="IPR039968">
    <property type="entry name" value="BcerS-like"/>
</dbReference>
<comment type="caution">
    <text evidence="1">The sequence shown here is derived from an EMBL/GenBank/DDBJ whole genome shotgun (WGS) entry which is preliminary data.</text>
</comment>
<evidence type="ECO:0000313" key="1">
    <source>
        <dbReference type="EMBL" id="TMQ48364.1"/>
    </source>
</evidence>
<dbReference type="AlphaFoldDB" id="A0A538SAG1"/>
<protein>
    <submittedName>
        <fullName evidence="1">GNAT family N-acetyltransferase</fullName>
    </submittedName>
</protein>
<name>A0A538SAG1_UNCEI</name>
<organism evidence="1 2">
    <name type="scientific">Eiseniibacteriota bacterium</name>
    <dbReference type="NCBI Taxonomy" id="2212470"/>
    <lineage>
        <taxon>Bacteria</taxon>
        <taxon>Candidatus Eiseniibacteriota</taxon>
    </lineage>
</organism>
<dbReference type="Proteomes" id="UP000320184">
    <property type="component" value="Unassembled WGS sequence"/>
</dbReference>
<evidence type="ECO:0000313" key="2">
    <source>
        <dbReference type="Proteomes" id="UP000320184"/>
    </source>
</evidence>
<dbReference type="GO" id="GO:0016740">
    <property type="term" value="F:transferase activity"/>
    <property type="evidence" value="ECO:0007669"/>
    <property type="project" value="UniProtKB-KW"/>
</dbReference>
<gene>
    <name evidence="1" type="ORF">E6K73_12100</name>
</gene>
<proteinExistence type="predicted"/>
<feature type="non-terminal residue" evidence="1">
    <location>
        <position position="201"/>
    </location>
</feature>
<dbReference type="EMBL" id="VBOT01000143">
    <property type="protein sequence ID" value="TMQ48364.1"/>
    <property type="molecule type" value="Genomic_DNA"/>
</dbReference>
<dbReference type="PANTHER" id="PTHR41368:SF1">
    <property type="entry name" value="PROTEIN YGHO"/>
    <property type="match status" value="1"/>
</dbReference>